<feature type="compositionally biased region" description="Basic residues" evidence="1">
    <location>
        <begin position="672"/>
        <end position="682"/>
    </location>
</feature>
<sequence length="2319" mass="261276">MSTEPWRKRGFVPDSDEEDEFDSLDTRNASIDDAEDTDNVVDLEYIHLPTSILTSGGKEAVDEQPDINNDNDSITLSDIGDPNDVSEESKRGRNATPTANDDHSCKPNTEPSPASMIAKDRPVSPSLGEQTPKPRRARRTYGRHTSSTRTPSSLIREPQSTPKNENDRIWDIPSSPVLGARSGGKSRSHESTPISFTPKPHSPSKIALRPHAKEPQNRPEQIDALSSRSSSPDELNVVTEPPPRPPQRIEHFKVQEEPSKDDSDDSPLSSPPASPQPPSGEEPDVEDRVSTIPSPKVIDQGLAKIDVPLEQLQKFSQPARRSFRERNAIQLHPYALELAKYQRQMRERGMRPIRPPAEASKTQAQEATDESQEQDAFNPDVLQSSPPPEEFLRTERQRERDSSGQEIRNREKQVSLLQRTQSHKRRKKSHRLTSPSNRHRSEAQARPQVVIQNRTPASGVDLSFFDIPSSPPDSPGSRTPRVIEGFRFPTGFIVPPAMSGAVDSYPASPVIDEPTAEGESSLLVDSDESEESDDSHSSAEPEGSNEDRVNRLMQRRIRGVLPASWVRIDAEQRLKQQKGTQQTRHAAQRPDGKGVAQKIVRKLHSGQSRLQQGLIDLADSESDEENQPPISHNIEEGADQRADMSMEFDRDGDALEDNRIDYMLPTIARGPREKRKSLKRAHSKEDSRQTERRLKKARLKRQTRLTDASYGGRRTEKKRTTSVPRLGILDAPDVASKPRTEQPQFLRVAARKARLRQDRGRQSPTRKFFQLGSRVETADANEFLRDWRKGAIKQSKIARPQSKPRKSQSIANPSTGVRGAGLTARTSRISNHFAVAEAIQAPEDVIPPDDPSIGNSVDPVFSTERISDAKRPAQAERQGHQWIVRRNVGISSFQRNGARPAAASLASPGQSQVANRAGFGRSLTLLNRDFRHQKQASRKFKSSLTLDRYITDPVSAGSPVGTPSSITAPETATNKAPSTQVRQRKGRLEKRPPKQLNLDAYEFAQDPEAIVTVSDDLDPFPSNIATPVRPLSFSVGGLFNWQRSYSVDFGVLPLRDGTFFHESTFIGSGEFFRSLNVAKRNMDRESGFSSIPIRDRTLQCGVWNEKVSSDLEYVFDMMVEDVEKSATAAPGTKADLTSASLAYRSLIKYVTEHLSFIDPVDRTGFAIRAIGLLFRLKDPMAAFITSSDYNKIGLVRFAYYNLVFANQIRQIASHSLVNSSLADDSLNLVKTSAKDTLVLVFDETGVTELQKMFEETKTSEQYGRAIHEESPSAEAYVVVQQLLHSSDGFTSILNDVELEVCTKRIVRSHKNIVILEMAWRSLFTPMPLHEIDHHGIARRETRFKTSHDNWTLVKRLLSPALDNYDSNSAAQPISYNAYCRTLFQRCHRLINMWGWRECRPALETLYDFFAQRTFYNLKLEESYGSPAFLDELDQKPSLEIRPNEPCFHTLLKIMASGLRFLSERYDNKRIRNIAWRFLPNHGRVYPKDMPIYHEDLDALRNHHDLLCTLYWAVPDGCRPRLESIRNLIHPADSHIETCSINLRAWARLVRFKLSTKEDVAGLDPFADWHSYFLNELRQQHALARQETEAENKGDVSKQLIESTISQNQRQVESLLSMALGGMQTAIELAPSLDHAHRLMSKTPFDSIMGLFNPKLARVNVVVTQALQVIVAYTHKDNLVLPPAAAAVSAALPSVDEDSQEFGFGDSDWADIDAELVQQNSPPRESIEYVQRTLHPVVSRLVSNCFGADHCPDDAILKSSLDCWTSIAQVLVRNGLKDWDTYLSQFGDESWARLRDTLQTRKYAPQFVALCIEKDEQILSDCRIIVMSMWMSSLVERSSMLKFQHHLTEAILNGSPQDPLLQNLPFTKDKKTERYAIILEEVSQRRLSLISSVLSNMREHILGLEVSMSRDLNVTKHDYSEILQRVMAAMKDNYRELGNGSAESAQGAYVEFVHRIIRFLQELTSDIRPVDPFFTDPALFPLPSTDPRYIVAKLKRYEPKLYLNKELVTLTGFIQGITERALVEGQQNHLAGQLHAAMKDTYEAGRPDKPTLRAVLLQCMFPAYLELAFSSPAAWLLARPVILSISLVSKDLLFKIDLSDPSCVSSLLKIFEVVLQSSYRALRPLSNRPTKFKDPAVLAVTAAFLEMITASLPLIDYIERITEAADELISYIQWFRDFIMAVTIYLDPTSPGSDKLSPPEPLSNTMTVEMPQQRATARRMALEDHQLYLRNWSFHNGKYYYTRPGHDSKEIYLEAEIAAVVENETVAKKAFEDATAEYMYAVEQLGLLPPLEVPSHESHGRMDESTLSSLHDCLQSLHLQ</sequence>
<feature type="region of interest" description="Disordered" evidence="1">
    <location>
        <begin position="505"/>
        <end position="550"/>
    </location>
</feature>
<feature type="compositionally biased region" description="Acidic residues" evidence="1">
    <location>
        <begin position="14"/>
        <end position="23"/>
    </location>
</feature>
<feature type="region of interest" description="Disordered" evidence="1">
    <location>
        <begin position="574"/>
        <end position="595"/>
    </location>
</feature>
<feature type="compositionally biased region" description="Basic and acidic residues" evidence="1">
    <location>
        <begin position="390"/>
        <end position="413"/>
    </location>
</feature>
<reference evidence="2" key="1">
    <citation type="submission" date="2022-12" db="EMBL/GenBank/DDBJ databases">
        <authorList>
            <person name="Petersen C."/>
        </authorList>
    </citation>
    <scope>NUCLEOTIDE SEQUENCE</scope>
    <source>
        <strain evidence="2">IBT 21472</strain>
    </source>
</reference>
<feature type="compositionally biased region" description="Basic residues" evidence="1">
    <location>
        <begin position="133"/>
        <end position="142"/>
    </location>
</feature>
<organism evidence="2 3">
    <name type="scientific">Penicillium atrosanguineum</name>
    <dbReference type="NCBI Taxonomy" id="1132637"/>
    <lineage>
        <taxon>Eukaryota</taxon>
        <taxon>Fungi</taxon>
        <taxon>Dikarya</taxon>
        <taxon>Ascomycota</taxon>
        <taxon>Pezizomycotina</taxon>
        <taxon>Eurotiomycetes</taxon>
        <taxon>Eurotiomycetidae</taxon>
        <taxon>Eurotiales</taxon>
        <taxon>Aspergillaceae</taxon>
        <taxon>Penicillium</taxon>
    </lineage>
</organism>
<feature type="compositionally biased region" description="Basic residues" evidence="1">
    <location>
        <begin position="693"/>
        <end position="703"/>
    </location>
</feature>
<dbReference type="Proteomes" id="UP001147746">
    <property type="component" value="Unassembled WGS sequence"/>
</dbReference>
<feature type="region of interest" description="Disordered" evidence="1">
    <location>
        <begin position="620"/>
        <end position="641"/>
    </location>
</feature>
<feature type="region of interest" description="Disordered" evidence="1">
    <location>
        <begin position="343"/>
        <end position="482"/>
    </location>
</feature>
<dbReference type="EMBL" id="JAPZBO010000002">
    <property type="protein sequence ID" value="KAJ5324595.1"/>
    <property type="molecule type" value="Genomic_DNA"/>
</dbReference>
<feature type="compositionally biased region" description="Basic residues" evidence="1">
    <location>
        <begin position="421"/>
        <end position="431"/>
    </location>
</feature>
<dbReference type="PANTHER" id="PTHR28122">
    <property type="entry name" value="E3 UBIQUITIN-PROTEIN LIGASE SUBSTRATE RECEPTOR MMS22"/>
    <property type="match status" value="1"/>
</dbReference>
<feature type="region of interest" description="Disordered" evidence="1">
    <location>
        <begin position="953"/>
        <end position="994"/>
    </location>
</feature>
<feature type="compositionally biased region" description="Pro residues" evidence="1">
    <location>
        <begin position="269"/>
        <end position="280"/>
    </location>
</feature>
<accession>A0A9W9Q4R7</accession>
<evidence type="ECO:0000256" key="1">
    <source>
        <dbReference type="SAM" id="MobiDB-lite"/>
    </source>
</evidence>
<feature type="region of interest" description="Disordered" evidence="1">
    <location>
        <begin position="793"/>
        <end position="820"/>
    </location>
</feature>
<evidence type="ECO:0000313" key="3">
    <source>
        <dbReference type="Proteomes" id="UP001147746"/>
    </source>
</evidence>
<feature type="compositionally biased region" description="Basic and acidic residues" evidence="1">
    <location>
        <begin position="247"/>
        <end position="261"/>
    </location>
</feature>
<feature type="compositionally biased region" description="Polar residues" evidence="1">
    <location>
        <begin position="961"/>
        <end position="981"/>
    </location>
</feature>
<evidence type="ECO:0000313" key="2">
    <source>
        <dbReference type="EMBL" id="KAJ5324595.1"/>
    </source>
</evidence>
<dbReference type="GO" id="GO:0031297">
    <property type="term" value="P:replication fork processing"/>
    <property type="evidence" value="ECO:0007669"/>
    <property type="project" value="InterPro"/>
</dbReference>
<feature type="compositionally biased region" description="Polar residues" evidence="1">
    <location>
        <begin position="143"/>
        <end position="163"/>
    </location>
</feature>
<feature type="region of interest" description="Disordered" evidence="1">
    <location>
        <begin position="54"/>
        <end position="297"/>
    </location>
</feature>
<comment type="caution">
    <text evidence="2">The sequence shown here is derived from an EMBL/GenBank/DDBJ whole genome shotgun (WGS) entry which is preliminary data.</text>
</comment>
<proteinExistence type="predicted"/>
<dbReference type="PANTHER" id="PTHR28122:SF1">
    <property type="entry name" value="E3 UBIQUITIN-PROTEIN LIGASE SUBSTRATE RECEPTOR MMS22"/>
    <property type="match status" value="1"/>
</dbReference>
<dbReference type="InterPro" id="IPR019021">
    <property type="entry name" value="Mms22"/>
</dbReference>
<feature type="compositionally biased region" description="Polar residues" evidence="1">
    <location>
        <begin position="224"/>
        <end position="233"/>
    </location>
</feature>
<feature type="region of interest" description="Disordered" evidence="1">
    <location>
        <begin position="1"/>
        <end position="38"/>
    </location>
</feature>
<feature type="compositionally biased region" description="Basic and acidic residues" evidence="1">
    <location>
        <begin position="211"/>
        <end position="221"/>
    </location>
</feature>
<reference evidence="2" key="2">
    <citation type="journal article" date="2023" name="IMA Fungus">
        <title>Comparative genomic study of the Penicillium genus elucidates a diverse pangenome and 15 lateral gene transfer events.</title>
        <authorList>
            <person name="Petersen C."/>
            <person name="Sorensen T."/>
            <person name="Nielsen M.R."/>
            <person name="Sondergaard T.E."/>
            <person name="Sorensen J.L."/>
            <person name="Fitzpatrick D.A."/>
            <person name="Frisvad J.C."/>
            <person name="Nielsen K.L."/>
        </authorList>
    </citation>
    <scope>NUCLEOTIDE SEQUENCE</scope>
    <source>
        <strain evidence="2">IBT 21472</strain>
    </source>
</reference>
<dbReference type="GO" id="GO:0000724">
    <property type="term" value="P:double-strand break repair via homologous recombination"/>
    <property type="evidence" value="ECO:0007669"/>
    <property type="project" value="TreeGrafter"/>
</dbReference>
<dbReference type="GO" id="GO:0035361">
    <property type="term" value="C:Cul8-RING ubiquitin ligase complex"/>
    <property type="evidence" value="ECO:0007669"/>
    <property type="project" value="TreeGrafter"/>
</dbReference>
<feature type="compositionally biased region" description="Polar residues" evidence="1">
    <location>
        <begin position="66"/>
        <end position="76"/>
    </location>
</feature>
<feature type="compositionally biased region" description="Basic and acidic residues" evidence="1">
    <location>
        <begin position="683"/>
        <end position="692"/>
    </location>
</feature>
<feature type="compositionally biased region" description="Basic and acidic residues" evidence="1">
    <location>
        <begin position="534"/>
        <end position="550"/>
    </location>
</feature>
<name>A0A9W9Q4R7_9EURO</name>
<gene>
    <name evidence="2" type="ORF">N7476_003195</name>
</gene>
<dbReference type="Pfam" id="PF09462">
    <property type="entry name" value="Mus7"/>
    <property type="match status" value="1"/>
</dbReference>
<feature type="region of interest" description="Disordered" evidence="1">
    <location>
        <begin position="667"/>
        <end position="719"/>
    </location>
</feature>
<dbReference type="GO" id="GO:0005634">
    <property type="term" value="C:nucleus"/>
    <property type="evidence" value="ECO:0007669"/>
    <property type="project" value="InterPro"/>
</dbReference>
<protein>
    <submittedName>
        <fullName evidence="2">Uncharacterized protein</fullName>
    </submittedName>
</protein>
<keyword evidence="3" id="KW-1185">Reference proteome</keyword>